<proteinExistence type="predicted"/>
<dbReference type="Proteomes" id="UP000036045">
    <property type="component" value="Unassembled WGS sequence"/>
</dbReference>
<dbReference type="PATRIC" id="fig|1397.4.peg.2434"/>
<dbReference type="OrthoDB" id="2971867at2"/>
<comment type="caution">
    <text evidence="1">The sequence shown here is derived from an EMBL/GenBank/DDBJ whole genome shotgun (WGS) entry which is preliminary data.</text>
</comment>
<evidence type="ECO:0000313" key="2">
    <source>
        <dbReference type="Proteomes" id="UP000036045"/>
    </source>
</evidence>
<dbReference type="EMBL" id="LDPH01000022">
    <property type="protein sequence ID" value="KLV24184.1"/>
    <property type="molecule type" value="Genomic_DNA"/>
</dbReference>
<protein>
    <submittedName>
        <fullName evidence="1">Uncharacterized protein</fullName>
    </submittedName>
</protein>
<reference evidence="1 2" key="1">
    <citation type="submission" date="2015-05" db="EMBL/GenBank/DDBJ databases">
        <title>Whole genome sequence and identification of bacterial endophytes from Costus igneus.</title>
        <authorList>
            <person name="Lee Y.P."/>
            <person name="Gan H.M."/>
            <person name="Eng W."/>
            <person name="Wheatley M.S."/>
            <person name="Caraballo A."/>
            <person name="Polter S."/>
            <person name="Savka M.A."/>
            <person name="Hudson A.O."/>
        </authorList>
    </citation>
    <scope>NUCLEOTIDE SEQUENCE [LARGE SCALE GENOMIC DNA]</scope>
    <source>
        <strain evidence="1 2">RIT379</strain>
    </source>
</reference>
<sequence>MIGLLLNKKEIKEIEYLIKRELDEILLDLGDKRIDLAVKKAMVERYKNLFILLKRVASPKECLAYILPESKLLDEKYKM</sequence>
<dbReference type="RefSeq" id="WP_047943748.1">
    <property type="nucleotide sequence ID" value="NZ_CP053989.1"/>
</dbReference>
<keyword evidence="2" id="KW-1185">Reference proteome</keyword>
<organism evidence="1 2">
    <name type="scientific">Niallia circulans</name>
    <name type="common">Bacillus circulans</name>
    <dbReference type="NCBI Taxonomy" id="1397"/>
    <lineage>
        <taxon>Bacteria</taxon>
        <taxon>Bacillati</taxon>
        <taxon>Bacillota</taxon>
        <taxon>Bacilli</taxon>
        <taxon>Bacillales</taxon>
        <taxon>Bacillaceae</taxon>
        <taxon>Niallia</taxon>
    </lineage>
</organism>
<dbReference type="GeneID" id="56347315"/>
<gene>
    <name evidence="1" type="ORF">ABW02_18595</name>
</gene>
<evidence type="ECO:0000313" key="1">
    <source>
        <dbReference type="EMBL" id="KLV24184.1"/>
    </source>
</evidence>
<name>A0A0J1IDX4_NIACI</name>
<accession>A0A0J1IDX4</accession>
<dbReference type="AlphaFoldDB" id="A0A0J1IDX4"/>